<proteinExistence type="predicted"/>
<keyword evidence="2" id="KW-0472">Membrane</keyword>
<reference evidence="4" key="1">
    <citation type="submission" date="2016-10" db="EMBL/GenBank/DDBJ databases">
        <authorList>
            <person name="Varghese N."/>
            <person name="Submissions S."/>
        </authorList>
    </citation>
    <scope>NUCLEOTIDE SEQUENCE [LARGE SCALE GENOMIC DNA]</scope>
    <source>
        <strain evidence="4">DSM 24536</strain>
    </source>
</reference>
<keyword evidence="2" id="KW-1133">Transmembrane helix</keyword>
<organism evidence="3 4">
    <name type="scientific">Daejeonella rubra</name>
    <dbReference type="NCBI Taxonomy" id="990371"/>
    <lineage>
        <taxon>Bacteria</taxon>
        <taxon>Pseudomonadati</taxon>
        <taxon>Bacteroidota</taxon>
        <taxon>Sphingobacteriia</taxon>
        <taxon>Sphingobacteriales</taxon>
        <taxon>Sphingobacteriaceae</taxon>
        <taxon>Daejeonella</taxon>
    </lineage>
</organism>
<dbReference type="STRING" id="990371.SAMN05421813_10386"/>
<protein>
    <submittedName>
        <fullName evidence="3">Uncharacterized protein</fullName>
    </submittedName>
</protein>
<dbReference type="Proteomes" id="UP000199226">
    <property type="component" value="Unassembled WGS sequence"/>
</dbReference>
<keyword evidence="2" id="KW-0812">Transmembrane</keyword>
<gene>
    <name evidence="3" type="ORF">SAMN05421813_10386</name>
</gene>
<dbReference type="EMBL" id="FNHH01000003">
    <property type="protein sequence ID" value="SDL87312.1"/>
    <property type="molecule type" value="Genomic_DNA"/>
</dbReference>
<evidence type="ECO:0000313" key="3">
    <source>
        <dbReference type="EMBL" id="SDL87312.1"/>
    </source>
</evidence>
<feature type="region of interest" description="Disordered" evidence="1">
    <location>
        <begin position="54"/>
        <end position="106"/>
    </location>
</feature>
<evidence type="ECO:0000256" key="1">
    <source>
        <dbReference type="SAM" id="MobiDB-lite"/>
    </source>
</evidence>
<dbReference type="OrthoDB" id="657403at2"/>
<evidence type="ECO:0000313" key="4">
    <source>
        <dbReference type="Proteomes" id="UP000199226"/>
    </source>
</evidence>
<accession>A0A1G9NL30</accession>
<evidence type="ECO:0000256" key="2">
    <source>
        <dbReference type="SAM" id="Phobius"/>
    </source>
</evidence>
<dbReference type="RefSeq" id="WP_090699729.1">
    <property type="nucleotide sequence ID" value="NZ_FNHH01000003.1"/>
</dbReference>
<feature type="compositionally biased region" description="Basic and acidic residues" evidence="1">
    <location>
        <begin position="62"/>
        <end position="93"/>
    </location>
</feature>
<sequence>MHQLKLLGEYILMKISSVQFKAAFLLIVFSLSTVVGFACSVGLDKTFNADHHKETVGQQQNSHEHGESHEHTASADHHREPVSHHGPPADHHKQVSNSQESPDDNCCKDEVAKFEKSEKRIPPSFNNLQPPLAILPFNTPFNINVLISYLHKPSNKYFVRNHHPPIADTRIAIQSFLI</sequence>
<name>A0A1G9NL30_9SPHI</name>
<feature type="transmembrane region" description="Helical" evidence="2">
    <location>
        <begin position="20"/>
        <end position="43"/>
    </location>
</feature>
<keyword evidence="4" id="KW-1185">Reference proteome</keyword>
<dbReference type="AlphaFoldDB" id="A0A1G9NL30"/>